<comment type="similarity">
    <text evidence="3">Belongs to the short-chain dehydrogenases/reductases (SDR) family.</text>
</comment>
<evidence type="ECO:0000256" key="4">
    <source>
        <dbReference type="ARBA" id="ARBA00012948"/>
    </source>
</evidence>
<dbReference type="PROSITE" id="PS00061">
    <property type="entry name" value="ADH_SHORT"/>
    <property type="match status" value="1"/>
</dbReference>
<evidence type="ECO:0000256" key="14">
    <source>
        <dbReference type="ARBA" id="ARBA00032683"/>
    </source>
</evidence>
<proteinExistence type="inferred from homology"/>
<comment type="caution">
    <text evidence="17">The sequence shown here is derived from an EMBL/GenBank/DDBJ whole genome shotgun (WGS) entry which is preliminary data.</text>
</comment>
<comment type="pathway">
    <text evidence="2">Lipid metabolism; fatty acid biosynthesis.</text>
</comment>
<dbReference type="Pfam" id="PF13561">
    <property type="entry name" value="adh_short_C2"/>
    <property type="match status" value="1"/>
</dbReference>
<evidence type="ECO:0000256" key="12">
    <source>
        <dbReference type="ARBA" id="ARBA00029743"/>
    </source>
</evidence>
<protein>
    <recommendedName>
        <fullName evidence="5">3-oxoacyl-[acyl-carrier-protein] reductase FabG</fullName>
        <ecNumber evidence="4">1.1.1.100</ecNumber>
    </recommendedName>
    <alternativeName>
        <fullName evidence="15">3-ketoacyl-acyl carrier protein reductase</fullName>
    </alternativeName>
    <alternativeName>
        <fullName evidence="12 14">Beta-Ketoacyl-acyl carrier protein reductase</fullName>
    </alternativeName>
    <alternativeName>
        <fullName evidence="13">Beta-ketoacyl-ACP reductase</fullName>
    </alternativeName>
</protein>
<dbReference type="RefSeq" id="WP_058708137.1">
    <property type="nucleotide sequence ID" value="NZ_LDSI01000002.1"/>
</dbReference>
<dbReference type="Proteomes" id="UP000072520">
    <property type="component" value="Unassembled WGS sequence"/>
</dbReference>
<keyword evidence="6" id="KW-0444">Lipid biosynthesis</keyword>
<evidence type="ECO:0000256" key="10">
    <source>
        <dbReference type="ARBA" id="ARBA00023098"/>
    </source>
</evidence>
<organism evidence="17 18">
    <name type="scientific">Pantoea stewartii</name>
    <dbReference type="NCBI Taxonomy" id="66269"/>
    <lineage>
        <taxon>Bacteria</taxon>
        <taxon>Pseudomonadati</taxon>
        <taxon>Pseudomonadota</taxon>
        <taxon>Gammaproteobacteria</taxon>
        <taxon>Enterobacterales</taxon>
        <taxon>Erwiniaceae</taxon>
        <taxon>Pantoea</taxon>
    </lineage>
</organism>
<dbReference type="CDD" id="cd05233">
    <property type="entry name" value="SDR_c"/>
    <property type="match status" value="1"/>
</dbReference>
<dbReference type="InterPro" id="IPR020904">
    <property type="entry name" value="Sc_DH/Rdtase_CS"/>
</dbReference>
<evidence type="ECO:0000256" key="8">
    <source>
        <dbReference type="ARBA" id="ARBA00022837"/>
    </source>
</evidence>
<evidence type="ECO:0000256" key="1">
    <source>
        <dbReference type="ARBA" id="ARBA00002607"/>
    </source>
</evidence>
<evidence type="ECO:0000256" key="7">
    <source>
        <dbReference type="ARBA" id="ARBA00022832"/>
    </source>
</evidence>
<dbReference type="GO" id="GO:0006633">
    <property type="term" value="P:fatty acid biosynthetic process"/>
    <property type="evidence" value="ECO:0007669"/>
    <property type="project" value="UniProtKB-KW"/>
</dbReference>
<dbReference type="InterPro" id="IPR002347">
    <property type="entry name" value="SDR_fam"/>
</dbReference>
<dbReference type="GO" id="GO:0004316">
    <property type="term" value="F:3-oxoacyl-[acyl-carrier-protein] reductase (NADPH) activity"/>
    <property type="evidence" value="ECO:0007669"/>
    <property type="project" value="UniProtKB-EC"/>
</dbReference>
<gene>
    <name evidence="17" type="ORF">RSA13_02240</name>
</gene>
<accession>A0AB34VL87</accession>
<evidence type="ECO:0000256" key="13">
    <source>
        <dbReference type="ARBA" id="ARBA00029899"/>
    </source>
</evidence>
<dbReference type="PRINTS" id="PR00081">
    <property type="entry name" value="GDHRDH"/>
</dbReference>
<dbReference type="PRINTS" id="PR00080">
    <property type="entry name" value="SDRFAMILY"/>
</dbReference>
<dbReference type="SUPFAM" id="SSF51735">
    <property type="entry name" value="NAD(P)-binding Rossmann-fold domains"/>
    <property type="match status" value="1"/>
</dbReference>
<dbReference type="InterPro" id="IPR036291">
    <property type="entry name" value="NAD(P)-bd_dom_sf"/>
</dbReference>
<keyword evidence="7" id="KW-0276">Fatty acid metabolism</keyword>
<evidence type="ECO:0000256" key="11">
    <source>
        <dbReference type="ARBA" id="ARBA00023160"/>
    </source>
</evidence>
<sequence length="248" mass="25860">MQLRIKRCVISGAASGIGAAIAMLFAREGAHLILTDRDSTKLKTVVDHCRQSGVPCFGIVADVGDVEGATAGVDACLAQFDGIDILVNNAGMLTQARCTDITLPMWEEMMAVDLRSVFLATQRALPSMLAQRWGRVINIASQLGIKGGAELSHYAAAKAGVLGFTRSLGLEVSADNVLVNAIAPGPIETPLIDGINQAWKTAKAAELPLGRFGRAEEVAPVALLLASEPGGNLFVGQTLGPNSGDVMP</sequence>
<dbReference type="EMBL" id="LDSI01000002">
    <property type="protein sequence ID" value="KTT01263.1"/>
    <property type="molecule type" value="Genomic_DNA"/>
</dbReference>
<evidence type="ECO:0000256" key="16">
    <source>
        <dbReference type="ARBA" id="ARBA00048508"/>
    </source>
</evidence>
<evidence type="ECO:0000256" key="2">
    <source>
        <dbReference type="ARBA" id="ARBA00005194"/>
    </source>
</evidence>
<dbReference type="EC" id="1.1.1.100" evidence="4"/>
<reference evidence="17 18" key="1">
    <citation type="journal article" date="2016" name="Front. Microbiol.">
        <title>Genomic Resource of Rice Seed Associated Bacteria.</title>
        <authorList>
            <person name="Midha S."/>
            <person name="Bansal K."/>
            <person name="Sharma S."/>
            <person name="Kumar N."/>
            <person name="Patil P.P."/>
            <person name="Chaudhry V."/>
            <person name="Patil P.B."/>
        </authorList>
    </citation>
    <scope>NUCLEOTIDE SEQUENCE [LARGE SCALE GENOMIC DNA]</scope>
    <source>
        <strain evidence="17 18">RSA13</strain>
    </source>
</reference>
<evidence type="ECO:0000256" key="3">
    <source>
        <dbReference type="ARBA" id="ARBA00006484"/>
    </source>
</evidence>
<dbReference type="InterPro" id="IPR050259">
    <property type="entry name" value="SDR"/>
</dbReference>
<evidence type="ECO:0000313" key="18">
    <source>
        <dbReference type="Proteomes" id="UP000072520"/>
    </source>
</evidence>
<keyword evidence="8" id="KW-0106">Calcium</keyword>
<evidence type="ECO:0000256" key="15">
    <source>
        <dbReference type="ARBA" id="ARBA00033040"/>
    </source>
</evidence>
<dbReference type="PANTHER" id="PTHR42879">
    <property type="entry name" value="3-OXOACYL-(ACYL-CARRIER-PROTEIN) REDUCTASE"/>
    <property type="match status" value="1"/>
</dbReference>
<keyword evidence="9" id="KW-0560">Oxidoreductase</keyword>
<dbReference type="PANTHER" id="PTHR42879:SF2">
    <property type="entry name" value="3-OXOACYL-[ACYL-CARRIER-PROTEIN] REDUCTASE FABG"/>
    <property type="match status" value="1"/>
</dbReference>
<evidence type="ECO:0000256" key="5">
    <source>
        <dbReference type="ARBA" id="ARBA00017650"/>
    </source>
</evidence>
<dbReference type="FunFam" id="3.40.50.720:FF:000173">
    <property type="entry name" value="3-oxoacyl-[acyl-carrier protein] reductase"/>
    <property type="match status" value="1"/>
</dbReference>
<evidence type="ECO:0000256" key="9">
    <source>
        <dbReference type="ARBA" id="ARBA00023002"/>
    </source>
</evidence>
<evidence type="ECO:0000256" key="6">
    <source>
        <dbReference type="ARBA" id="ARBA00022516"/>
    </source>
</evidence>
<dbReference type="Gene3D" id="3.40.50.720">
    <property type="entry name" value="NAD(P)-binding Rossmann-like Domain"/>
    <property type="match status" value="1"/>
</dbReference>
<comment type="function">
    <text evidence="1">Catalyzes the NADPH-dependent reduction of beta-ketoacyl-ACP substrates to beta-hydroxyacyl-ACP products, the first reductive step in the elongation cycle of fatty acid biosynthesis.</text>
</comment>
<comment type="catalytic activity">
    <reaction evidence="16">
        <text>a (3R)-hydroxyacyl-[ACP] + NADP(+) = a 3-oxoacyl-[ACP] + NADPH + H(+)</text>
        <dbReference type="Rhea" id="RHEA:17397"/>
        <dbReference type="Rhea" id="RHEA-COMP:9916"/>
        <dbReference type="Rhea" id="RHEA-COMP:9945"/>
        <dbReference type="ChEBI" id="CHEBI:15378"/>
        <dbReference type="ChEBI" id="CHEBI:57783"/>
        <dbReference type="ChEBI" id="CHEBI:58349"/>
        <dbReference type="ChEBI" id="CHEBI:78776"/>
        <dbReference type="ChEBI" id="CHEBI:78827"/>
        <dbReference type="EC" id="1.1.1.100"/>
    </reaction>
</comment>
<evidence type="ECO:0000313" key="17">
    <source>
        <dbReference type="EMBL" id="KTT01263.1"/>
    </source>
</evidence>
<dbReference type="AlphaFoldDB" id="A0AB34VL87"/>
<name>A0AB34VL87_9GAMM</name>
<keyword evidence="10" id="KW-0443">Lipid metabolism</keyword>
<keyword evidence="11" id="KW-0275">Fatty acid biosynthesis</keyword>